<proteinExistence type="predicted"/>
<protein>
    <submittedName>
        <fullName evidence="2">Excreted virulence factor EspC, type VII ESX diderm</fullName>
    </submittedName>
</protein>
<dbReference type="EMBL" id="LT607410">
    <property type="protein sequence ID" value="SCE85173.1"/>
    <property type="molecule type" value="Genomic_DNA"/>
</dbReference>
<name>A0A1C4VMI4_9ACTN</name>
<keyword evidence="1" id="KW-0175">Coiled coil</keyword>
<evidence type="ECO:0000313" key="3">
    <source>
        <dbReference type="Proteomes" id="UP000198228"/>
    </source>
</evidence>
<organism evidence="2 3">
    <name type="scientific">Micromonospora purpureochromogenes</name>
    <dbReference type="NCBI Taxonomy" id="47872"/>
    <lineage>
        <taxon>Bacteria</taxon>
        <taxon>Bacillati</taxon>
        <taxon>Actinomycetota</taxon>
        <taxon>Actinomycetes</taxon>
        <taxon>Micromonosporales</taxon>
        <taxon>Micromonosporaceae</taxon>
        <taxon>Micromonospora</taxon>
    </lineage>
</organism>
<sequence length="108" mass="11473">MENLEVDIDALRRGADELAQAKEEVRQAFEAFQGALGSYAQAFGGDEIGMLVGVAHQACVDALTECLSTNVAELESYADGLHGMAENYRSIEEDVTASFRSILGSLGG</sequence>
<feature type="coiled-coil region" evidence="1">
    <location>
        <begin position="1"/>
        <end position="31"/>
    </location>
</feature>
<dbReference type="Proteomes" id="UP000198228">
    <property type="component" value="Chromosome I"/>
</dbReference>
<evidence type="ECO:0000256" key="1">
    <source>
        <dbReference type="SAM" id="Coils"/>
    </source>
</evidence>
<gene>
    <name evidence="2" type="ORF">GA0074696_1232</name>
</gene>
<accession>A0A1C4VMI4</accession>
<reference evidence="2 3" key="1">
    <citation type="submission" date="2016-06" db="EMBL/GenBank/DDBJ databases">
        <authorList>
            <person name="Kjaerup R.B."/>
            <person name="Dalgaard T.S."/>
            <person name="Juul-Madsen H.R."/>
        </authorList>
    </citation>
    <scope>NUCLEOTIDE SEQUENCE [LARGE SCALE GENOMIC DNA]</scope>
    <source>
        <strain evidence="2 3">DSM 43821</strain>
    </source>
</reference>
<dbReference type="Gene3D" id="1.10.287.1060">
    <property type="entry name" value="ESAT-6-like"/>
    <property type="match status" value="1"/>
</dbReference>
<dbReference type="SUPFAM" id="SSF140453">
    <property type="entry name" value="EsxAB dimer-like"/>
    <property type="match status" value="1"/>
</dbReference>
<evidence type="ECO:0000313" key="2">
    <source>
        <dbReference type="EMBL" id="SCE85173.1"/>
    </source>
</evidence>
<dbReference type="AlphaFoldDB" id="A0A1C4VMI4"/>
<dbReference type="RefSeq" id="WP_088960203.1">
    <property type="nucleotide sequence ID" value="NZ_LT607410.1"/>
</dbReference>
<dbReference type="InterPro" id="IPR036689">
    <property type="entry name" value="ESAT-6-like_sf"/>
</dbReference>